<feature type="transmembrane region" description="Helical" evidence="12">
    <location>
        <begin position="478"/>
        <end position="497"/>
    </location>
</feature>
<dbReference type="Gene3D" id="3.30.565.10">
    <property type="entry name" value="Histidine kinase-like ATPase, C-terminal domain"/>
    <property type="match status" value="1"/>
</dbReference>
<feature type="transmembrane region" description="Helical" evidence="12">
    <location>
        <begin position="64"/>
        <end position="84"/>
    </location>
</feature>
<dbReference type="OrthoDB" id="9764438at2"/>
<dbReference type="CDD" id="cd10322">
    <property type="entry name" value="SLC5sbd"/>
    <property type="match status" value="1"/>
</dbReference>
<dbReference type="SMART" id="SM00388">
    <property type="entry name" value="HisKA"/>
    <property type="match status" value="1"/>
</dbReference>
<dbReference type="PROSITE" id="PS50109">
    <property type="entry name" value="HIS_KIN"/>
    <property type="match status" value="1"/>
</dbReference>
<dbReference type="CDD" id="cd00082">
    <property type="entry name" value="HisKA"/>
    <property type="match status" value="1"/>
</dbReference>
<keyword evidence="7 12" id="KW-0812">Transmembrane</keyword>
<keyword evidence="9 12" id="KW-1133">Transmembrane helix</keyword>
<dbReference type="InterPro" id="IPR036097">
    <property type="entry name" value="HisK_dim/P_sf"/>
</dbReference>
<evidence type="ECO:0000256" key="7">
    <source>
        <dbReference type="ARBA" id="ARBA00022692"/>
    </source>
</evidence>
<dbReference type="SUPFAM" id="SSF55874">
    <property type="entry name" value="ATPase domain of HSP90 chaperone/DNA topoisomerase II/histidine kinase"/>
    <property type="match status" value="1"/>
</dbReference>
<dbReference type="STRING" id="1285242.A6A04_04535"/>
<reference evidence="14 15" key="1">
    <citation type="submission" date="2016-04" db="EMBL/GenBank/DDBJ databases">
        <title>Draft genome sequence of freshwater magnetotactic bacteria Magnetospirillum marisnigri SP-1 and Magnetospirillum moscoviense BB-1.</title>
        <authorList>
            <person name="Koziaeva V."/>
            <person name="Dziuba M.V."/>
            <person name="Ivanov T.M."/>
            <person name="Kuznetsov B."/>
            <person name="Grouzdev D.S."/>
        </authorList>
    </citation>
    <scope>NUCLEOTIDE SEQUENCE [LARGE SCALE GENOMIC DNA]</scope>
    <source>
        <strain evidence="14 15">SP-1</strain>
    </source>
</reference>
<evidence type="ECO:0000256" key="9">
    <source>
        <dbReference type="ARBA" id="ARBA00022989"/>
    </source>
</evidence>
<dbReference type="InterPro" id="IPR036890">
    <property type="entry name" value="HATPase_C_sf"/>
</dbReference>
<evidence type="ECO:0000256" key="8">
    <source>
        <dbReference type="ARBA" id="ARBA00022777"/>
    </source>
</evidence>
<dbReference type="Gene3D" id="1.10.287.130">
    <property type="match status" value="1"/>
</dbReference>
<feature type="domain" description="Histidine kinase" evidence="13">
    <location>
        <begin position="682"/>
        <end position="901"/>
    </location>
</feature>
<comment type="subcellular location">
    <subcellularLocation>
        <location evidence="2">Membrane</location>
        <topology evidence="2">Multi-pass membrane protein</topology>
    </subcellularLocation>
</comment>
<dbReference type="PRINTS" id="PR00344">
    <property type="entry name" value="BCTRLSENSOR"/>
</dbReference>
<dbReference type="Proteomes" id="UP000078428">
    <property type="component" value="Unassembled WGS sequence"/>
</dbReference>
<dbReference type="InterPro" id="IPR003661">
    <property type="entry name" value="HisK_dim/P_dom"/>
</dbReference>
<evidence type="ECO:0000256" key="5">
    <source>
        <dbReference type="ARBA" id="ARBA00022553"/>
    </source>
</evidence>
<dbReference type="InterPro" id="IPR038377">
    <property type="entry name" value="Na/Glc_symporter_sf"/>
</dbReference>
<dbReference type="EMBL" id="LWQT01000077">
    <property type="protein sequence ID" value="OAN48031.1"/>
    <property type="molecule type" value="Genomic_DNA"/>
</dbReference>
<dbReference type="AlphaFoldDB" id="A0A178MH68"/>
<evidence type="ECO:0000256" key="6">
    <source>
        <dbReference type="ARBA" id="ARBA00022679"/>
    </source>
</evidence>
<feature type="transmembrane region" description="Helical" evidence="12">
    <location>
        <begin position="6"/>
        <end position="24"/>
    </location>
</feature>
<dbReference type="PANTHER" id="PTHR43711">
    <property type="entry name" value="TWO-COMPONENT HISTIDINE KINASE"/>
    <property type="match status" value="1"/>
</dbReference>
<feature type="transmembrane region" description="Helical" evidence="12">
    <location>
        <begin position="328"/>
        <end position="359"/>
    </location>
</feature>
<evidence type="ECO:0000259" key="13">
    <source>
        <dbReference type="PROSITE" id="PS50109"/>
    </source>
</evidence>
<protein>
    <recommendedName>
        <fullName evidence="4">histidine kinase</fullName>
        <ecNumber evidence="4">2.7.13.3</ecNumber>
    </recommendedName>
</protein>
<dbReference type="GO" id="GO:0022857">
    <property type="term" value="F:transmembrane transporter activity"/>
    <property type="evidence" value="ECO:0007669"/>
    <property type="project" value="InterPro"/>
</dbReference>
<feature type="transmembrane region" description="Helical" evidence="12">
    <location>
        <begin position="283"/>
        <end position="308"/>
    </location>
</feature>
<dbReference type="Pfam" id="PF02518">
    <property type="entry name" value="HATPase_c"/>
    <property type="match status" value="1"/>
</dbReference>
<evidence type="ECO:0000313" key="14">
    <source>
        <dbReference type="EMBL" id="OAN48031.1"/>
    </source>
</evidence>
<dbReference type="GO" id="GO:0016020">
    <property type="term" value="C:membrane"/>
    <property type="evidence" value="ECO:0007669"/>
    <property type="project" value="UniProtKB-SubCell"/>
</dbReference>
<name>A0A178MH68_9PROT</name>
<evidence type="ECO:0000313" key="15">
    <source>
        <dbReference type="Proteomes" id="UP000078428"/>
    </source>
</evidence>
<proteinExistence type="inferred from homology"/>
<evidence type="ECO:0000256" key="4">
    <source>
        <dbReference type="ARBA" id="ARBA00012438"/>
    </source>
</evidence>
<evidence type="ECO:0000256" key="2">
    <source>
        <dbReference type="ARBA" id="ARBA00004141"/>
    </source>
</evidence>
<feature type="transmembrane region" description="Helical" evidence="12">
    <location>
        <begin position="111"/>
        <end position="130"/>
    </location>
</feature>
<dbReference type="InterPro" id="IPR005467">
    <property type="entry name" value="His_kinase_dom"/>
</dbReference>
<keyword evidence="15" id="KW-1185">Reference proteome</keyword>
<keyword evidence="10" id="KW-0902">Two-component regulatory system</keyword>
<keyword evidence="5" id="KW-0597">Phosphoprotein</keyword>
<feature type="transmembrane region" description="Helical" evidence="12">
    <location>
        <begin position="416"/>
        <end position="437"/>
    </location>
</feature>
<comment type="caution">
    <text evidence="14">The sequence shown here is derived from an EMBL/GenBank/DDBJ whole genome shotgun (WGS) entry which is preliminary data.</text>
</comment>
<keyword evidence="8 14" id="KW-0418">Kinase</keyword>
<comment type="similarity">
    <text evidence="3">Belongs to the sodium:solute symporter (SSF) (TC 2.A.21) family.</text>
</comment>
<dbReference type="Pfam" id="PF00512">
    <property type="entry name" value="HisKA"/>
    <property type="match status" value="1"/>
</dbReference>
<dbReference type="FunFam" id="1.10.287.130:FF:000001">
    <property type="entry name" value="Two-component sensor histidine kinase"/>
    <property type="match status" value="1"/>
</dbReference>
<comment type="catalytic activity">
    <reaction evidence="1">
        <text>ATP + protein L-histidine = ADP + protein N-phospho-L-histidine.</text>
        <dbReference type="EC" id="2.7.13.3"/>
    </reaction>
</comment>
<feature type="transmembrane region" description="Helical" evidence="12">
    <location>
        <begin position="199"/>
        <end position="216"/>
    </location>
</feature>
<dbReference type="GO" id="GO:0000155">
    <property type="term" value="F:phosphorelay sensor kinase activity"/>
    <property type="evidence" value="ECO:0007669"/>
    <property type="project" value="InterPro"/>
</dbReference>
<dbReference type="InterPro" id="IPR004358">
    <property type="entry name" value="Sig_transdc_His_kin-like_C"/>
</dbReference>
<keyword evidence="6" id="KW-0808">Transferase</keyword>
<dbReference type="RefSeq" id="WP_068494176.1">
    <property type="nucleotide sequence ID" value="NZ_LWQT01000077.1"/>
</dbReference>
<dbReference type="SUPFAM" id="SSF47384">
    <property type="entry name" value="Homodimeric domain of signal transducing histidine kinase"/>
    <property type="match status" value="1"/>
</dbReference>
<keyword evidence="11 12" id="KW-0472">Membrane</keyword>
<evidence type="ECO:0000256" key="12">
    <source>
        <dbReference type="SAM" id="Phobius"/>
    </source>
</evidence>
<dbReference type="InterPro" id="IPR001734">
    <property type="entry name" value="Na/solute_symporter"/>
</dbReference>
<dbReference type="FunFam" id="3.30.565.10:FF:000006">
    <property type="entry name" value="Sensor histidine kinase WalK"/>
    <property type="match status" value="1"/>
</dbReference>
<evidence type="ECO:0000256" key="11">
    <source>
        <dbReference type="ARBA" id="ARBA00023136"/>
    </source>
</evidence>
<gene>
    <name evidence="14" type="ORF">A6A04_04535</name>
</gene>
<sequence>MSAGLLAIVSLLYLLVLFAIAYGGDRRTGAMRGGPWVYSLSLAVYCTSWTFFGSVGLASQRGLMFLPIYLGPTLMAALWPMVVGRMIRIGRAERITSIADFISSRYGKSHAVGALVTVIAVIGIVPYISLQLKAVSDTFLLLVSHGLPQPSTRSLPVLLDTAFHVTLILAVFSILFGARHIDASEHHRGMVDAIAFESVVKLVAFLLVGGLVTFGFHDGFADLFERAAARPDLARLFTFSGAGDYGTWISLTLLSMMAIICLPRQFQVAVVENVDESHARRAAWLFPLYLILINLFVLPIALAGRLAFEGQGVDPDTYVLALPLAQDAPIFAAIAFLGGLSAATGMVIVETVALATMFSNSIAMPLLVRGSMTLYRGRESLSGVVLAIRRLAIAGFLLLGYVYARLTGENFTLVGIGLMSFTAVAQFAPVLLGGLFWRGGSRAGALAGLSAGFLVWVYTLFLPSLARSGVLASDFVELGPFGLALLKPGALFGLTGLEAVPHALMWSMMANIGAYVLVSLVTEQSAIERIQASVFTDRFTNVPGGASQFWRGQATVADLQALAARFVGAEHAESAFSAFLNGGRREAARDEADPELVEFTERLLAGAIGTATARVVVASVTKGEIVSLNEVMEILDENSQVIAYSHKLEQKSRELETTTAELRSAYEKLSDLSRLKDEFIATVTHELRTPLTSIRSFTEILHDNPDVDLAQRQEFLGIVIKESERLTRLINQVLDLAKLEAGTGDWEMVETDLATLIHEAAAGVGQLYKDKRVTLELALPPEPVRLATDRDRFSQVVINLLSNAVKFCEADSGEVRVRLADEGDSVTVSVSDNGPGIPDWALEKVFDKFQQVGDTMTSKPSGTGLGLTISRNIIEHLGGRIWVDSQPGRGACFAFRLPRPNGSVGPGTTS</sequence>
<feature type="transmembrane region" description="Helical" evidence="12">
    <location>
        <begin position="444"/>
        <end position="466"/>
    </location>
</feature>
<dbReference type="PROSITE" id="PS50283">
    <property type="entry name" value="NA_SOLUT_SYMP_3"/>
    <property type="match status" value="1"/>
</dbReference>
<dbReference type="PANTHER" id="PTHR43711:SF30">
    <property type="entry name" value="HISTIDINE KINASE"/>
    <property type="match status" value="1"/>
</dbReference>
<evidence type="ECO:0000256" key="1">
    <source>
        <dbReference type="ARBA" id="ARBA00000085"/>
    </source>
</evidence>
<feature type="transmembrane region" description="Helical" evidence="12">
    <location>
        <begin position="380"/>
        <end position="404"/>
    </location>
</feature>
<feature type="transmembrane region" description="Helical" evidence="12">
    <location>
        <begin position="157"/>
        <end position="178"/>
    </location>
</feature>
<dbReference type="SMART" id="SM00387">
    <property type="entry name" value="HATPase_c"/>
    <property type="match status" value="1"/>
</dbReference>
<feature type="transmembrane region" description="Helical" evidence="12">
    <location>
        <begin position="245"/>
        <end position="262"/>
    </location>
</feature>
<dbReference type="EC" id="2.7.13.3" evidence="4"/>
<evidence type="ECO:0000256" key="3">
    <source>
        <dbReference type="ARBA" id="ARBA00006434"/>
    </source>
</evidence>
<dbReference type="InterPro" id="IPR003594">
    <property type="entry name" value="HATPase_dom"/>
</dbReference>
<organism evidence="14 15">
    <name type="scientific">Paramagnetospirillum marisnigri</name>
    <dbReference type="NCBI Taxonomy" id="1285242"/>
    <lineage>
        <taxon>Bacteria</taxon>
        <taxon>Pseudomonadati</taxon>
        <taxon>Pseudomonadota</taxon>
        <taxon>Alphaproteobacteria</taxon>
        <taxon>Rhodospirillales</taxon>
        <taxon>Magnetospirillaceae</taxon>
        <taxon>Paramagnetospirillum</taxon>
    </lineage>
</organism>
<feature type="transmembrane region" description="Helical" evidence="12">
    <location>
        <begin position="36"/>
        <end position="58"/>
    </location>
</feature>
<accession>A0A178MH68</accession>
<evidence type="ECO:0000256" key="10">
    <source>
        <dbReference type="ARBA" id="ARBA00023012"/>
    </source>
</evidence>
<dbReference type="Gene3D" id="1.20.1730.10">
    <property type="entry name" value="Sodium/glucose cotransporter"/>
    <property type="match status" value="1"/>
</dbReference>
<dbReference type="InterPro" id="IPR050736">
    <property type="entry name" value="Sensor_HK_Regulatory"/>
</dbReference>